<gene>
    <name evidence="1" type="ORF">M427DRAFT_43759</name>
</gene>
<dbReference type="AlphaFoldDB" id="A0A139AIR2"/>
<dbReference type="EMBL" id="KQ965754">
    <property type="protein sequence ID" value="KXS16323.1"/>
    <property type="molecule type" value="Genomic_DNA"/>
</dbReference>
<evidence type="ECO:0000313" key="2">
    <source>
        <dbReference type="Proteomes" id="UP000070544"/>
    </source>
</evidence>
<organism evidence="1 2">
    <name type="scientific">Gonapodya prolifera (strain JEL478)</name>
    <name type="common">Monoblepharis prolifera</name>
    <dbReference type="NCBI Taxonomy" id="1344416"/>
    <lineage>
        <taxon>Eukaryota</taxon>
        <taxon>Fungi</taxon>
        <taxon>Fungi incertae sedis</taxon>
        <taxon>Chytridiomycota</taxon>
        <taxon>Chytridiomycota incertae sedis</taxon>
        <taxon>Monoblepharidomycetes</taxon>
        <taxon>Monoblepharidales</taxon>
        <taxon>Gonapodyaceae</taxon>
        <taxon>Gonapodya</taxon>
    </lineage>
</organism>
<evidence type="ECO:0000313" key="1">
    <source>
        <dbReference type="EMBL" id="KXS16323.1"/>
    </source>
</evidence>
<proteinExistence type="predicted"/>
<dbReference type="Proteomes" id="UP000070544">
    <property type="component" value="Unassembled WGS sequence"/>
</dbReference>
<reference evidence="1 2" key="1">
    <citation type="journal article" date="2015" name="Genome Biol. Evol.">
        <title>Phylogenomic analyses indicate that early fungi evolved digesting cell walls of algal ancestors of land plants.</title>
        <authorList>
            <person name="Chang Y."/>
            <person name="Wang S."/>
            <person name="Sekimoto S."/>
            <person name="Aerts A.L."/>
            <person name="Choi C."/>
            <person name="Clum A."/>
            <person name="LaButti K.M."/>
            <person name="Lindquist E.A."/>
            <person name="Yee Ngan C."/>
            <person name="Ohm R.A."/>
            <person name="Salamov A.A."/>
            <person name="Grigoriev I.V."/>
            <person name="Spatafora J.W."/>
            <person name="Berbee M.L."/>
        </authorList>
    </citation>
    <scope>NUCLEOTIDE SEQUENCE [LARGE SCALE GENOMIC DNA]</scope>
    <source>
        <strain evidence="1 2">JEL478</strain>
    </source>
</reference>
<keyword evidence="2" id="KW-1185">Reference proteome</keyword>
<accession>A0A139AIR2</accession>
<sequence length="476" mass="51539">MSQFGSWSAASASSMGVYGNCWNALAGDRAAYIFQLQSILQRASKGHKSNFNLHFHFTTNIQLQTRACPGIQQPAMGGLPPNIAGALSGAVNNTLFQLSIAQPRTEQVNATQILNIPTRTNTILQGGITQVSAGPDQTSTFGIMPQSLSANVPETLPWIQNFLATGKFPNANVATNVLQNHQMGLQVQAHLQGGGTVQPGTQPDFPVWPQGLTQLRSAQIVMQLATQGLLNTAAKVERQQVYILQNKDEWLFIPEDLKEVQINFEKWGTQATKQLKNLGAEELHVDKPNKCPTPKFGIDPADPAPMEGMDTPESVVNLSFQQLMAPAHEEHITQTIMGPVEFATPGAEVSFEPFEDPGSKACEGITSSTAYGMAVEDAESIDTLPPPVRVLPRPLQQCLQLKVSFGKLWNVNMPLQSNFNSPLHILAPAPTLQSLQPLPPPPAPRLLSPRPLASPQALITTDLSFPAQITECISLF</sequence>
<name>A0A139AIR2_GONPJ</name>
<protein>
    <submittedName>
        <fullName evidence="1">Uncharacterized protein</fullName>
    </submittedName>
</protein>